<feature type="compositionally biased region" description="Basic and acidic residues" evidence="2">
    <location>
        <begin position="169"/>
        <end position="179"/>
    </location>
</feature>
<feature type="region of interest" description="Disordered" evidence="2">
    <location>
        <begin position="36"/>
        <end position="83"/>
    </location>
</feature>
<comment type="caution">
    <text evidence="3">The sequence shown here is derived from an EMBL/GenBank/DDBJ whole genome shotgun (WGS) entry which is preliminary data.</text>
</comment>
<dbReference type="Proteomes" id="UP001165065">
    <property type="component" value="Unassembled WGS sequence"/>
</dbReference>
<feature type="compositionally biased region" description="Basic and acidic residues" evidence="2">
    <location>
        <begin position="36"/>
        <end position="57"/>
    </location>
</feature>
<feature type="coiled-coil region" evidence="1">
    <location>
        <begin position="216"/>
        <end position="268"/>
    </location>
</feature>
<feature type="region of interest" description="Disordered" evidence="2">
    <location>
        <begin position="113"/>
        <end position="179"/>
    </location>
</feature>
<evidence type="ECO:0000256" key="1">
    <source>
        <dbReference type="SAM" id="Coils"/>
    </source>
</evidence>
<dbReference type="AlphaFoldDB" id="A0A9W7GCA0"/>
<feature type="region of interest" description="Disordered" evidence="2">
    <location>
        <begin position="1"/>
        <end position="23"/>
    </location>
</feature>
<evidence type="ECO:0000313" key="4">
    <source>
        <dbReference type="Proteomes" id="UP001165065"/>
    </source>
</evidence>
<accession>A0A9W7GCA0</accession>
<proteinExistence type="predicted"/>
<evidence type="ECO:0000313" key="3">
    <source>
        <dbReference type="EMBL" id="GMI43283.1"/>
    </source>
</evidence>
<organism evidence="3 4">
    <name type="scientific">Triparma columacea</name>
    <dbReference type="NCBI Taxonomy" id="722753"/>
    <lineage>
        <taxon>Eukaryota</taxon>
        <taxon>Sar</taxon>
        <taxon>Stramenopiles</taxon>
        <taxon>Ochrophyta</taxon>
        <taxon>Bolidophyceae</taxon>
        <taxon>Parmales</taxon>
        <taxon>Triparmaceae</taxon>
        <taxon>Triparma</taxon>
    </lineage>
</organism>
<protein>
    <submittedName>
        <fullName evidence="3">Uncharacterized protein</fullName>
    </submittedName>
</protein>
<dbReference type="EMBL" id="BRYA01000191">
    <property type="protein sequence ID" value="GMI43283.1"/>
    <property type="molecule type" value="Genomic_DNA"/>
</dbReference>
<keyword evidence="4" id="KW-1185">Reference proteome</keyword>
<reference evidence="4" key="1">
    <citation type="journal article" date="2023" name="Commun. Biol.">
        <title>Genome analysis of Parmales, the sister group of diatoms, reveals the evolutionary specialization of diatoms from phago-mixotrophs to photoautotrophs.</title>
        <authorList>
            <person name="Ban H."/>
            <person name="Sato S."/>
            <person name="Yoshikawa S."/>
            <person name="Yamada K."/>
            <person name="Nakamura Y."/>
            <person name="Ichinomiya M."/>
            <person name="Sato N."/>
            <person name="Blanc-Mathieu R."/>
            <person name="Endo H."/>
            <person name="Kuwata A."/>
            <person name="Ogata H."/>
        </authorList>
    </citation>
    <scope>NUCLEOTIDE SEQUENCE [LARGE SCALE GENOMIC DNA]</scope>
</reference>
<feature type="compositionally biased region" description="Basic and acidic residues" evidence="2">
    <location>
        <begin position="145"/>
        <end position="161"/>
    </location>
</feature>
<gene>
    <name evidence="3" type="ORF">TrCOL_g6035</name>
</gene>
<feature type="compositionally biased region" description="Polar residues" evidence="2">
    <location>
        <begin position="65"/>
        <end position="78"/>
    </location>
</feature>
<keyword evidence="1" id="KW-0175">Coiled coil</keyword>
<evidence type="ECO:0000256" key="2">
    <source>
        <dbReference type="SAM" id="MobiDB-lite"/>
    </source>
</evidence>
<sequence>MSNVSKTGQQEEWHADPSEPNLLGELAFEDMIEVSERTNRVKEETSRRDPQTLRIAEDGDPLQTEGVSSPSKVVNSNEGMRASREVMSAANTIDDQEESDGAVIEVNEELKKGLPPVAEGNSKLVASPRPHEEGEGFWQEGGAEAGRRERRAGEGNDERIRSLGQAKLQMEEREDVRDERREIRRSVNFDLGIQDGDELAFGEHEEGSLSAGGSLATEKERELEEKCRELAKKLAEANAKLGQANAKLGQANAKLGQANAKLGQANAKLGRANVKMKDVDSTLLDEQESKS</sequence>
<name>A0A9W7GCA0_9STRA</name>